<keyword evidence="4" id="KW-1185">Reference proteome</keyword>
<reference evidence="3 4" key="1">
    <citation type="submission" date="2018-02" db="EMBL/GenBank/DDBJ databases">
        <authorList>
            <person name="Cohen D.B."/>
            <person name="Kent A.D."/>
        </authorList>
    </citation>
    <scope>NUCLEOTIDE SEQUENCE [LARGE SCALE GENOMIC DNA]</scope>
    <source>
        <strain evidence="3 4">CCAP 1448/3</strain>
    </source>
</reference>
<protein>
    <submittedName>
        <fullName evidence="3">Non-ribosomal peptide synthetase</fullName>
    </submittedName>
</protein>
<dbReference type="EMBL" id="PVWJ01000121">
    <property type="protein sequence ID" value="PSB01239.1"/>
    <property type="molecule type" value="Genomic_DNA"/>
</dbReference>
<dbReference type="Gene3D" id="3.30.559.30">
    <property type="entry name" value="Nonribosomal peptide synthetase, condensation domain"/>
    <property type="match status" value="1"/>
</dbReference>
<dbReference type="GO" id="GO:0003824">
    <property type="term" value="F:catalytic activity"/>
    <property type="evidence" value="ECO:0007669"/>
    <property type="project" value="InterPro"/>
</dbReference>
<dbReference type="InterPro" id="IPR001242">
    <property type="entry name" value="Condensation_dom"/>
</dbReference>
<name>A0A2T1BYZ9_9CYAN</name>
<feature type="non-terminal residue" evidence="3">
    <location>
        <position position="582"/>
    </location>
</feature>
<comment type="caution">
    <text evidence="3">The sequence shown here is derived from an EMBL/GenBank/DDBJ whole genome shotgun (WGS) entry which is preliminary data.</text>
</comment>
<evidence type="ECO:0000313" key="4">
    <source>
        <dbReference type="Proteomes" id="UP000238762"/>
    </source>
</evidence>
<dbReference type="PANTHER" id="PTHR45398:SF1">
    <property type="entry name" value="ENZYME, PUTATIVE (JCVI)-RELATED"/>
    <property type="match status" value="1"/>
</dbReference>
<dbReference type="Gene3D" id="3.40.50.980">
    <property type="match status" value="2"/>
</dbReference>
<proteinExistence type="predicted"/>
<feature type="domain" description="AMP-dependent synthetase/ligase" evidence="1">
    <location>
        <begin position="474"/>
        <end position="573"/>
    </location>
</feature>
<dbReference type="CDD" id="cd19543">
    <property type="entry name" value="DCL_NRPS"/>
    <property type="match status" value="1"/>
</dbReference>
<dbReference type="InterPro" id="IPR023213">
    <property type="entry name" value="CAT-like_dom_sf"/>
</dbReference>
<dbReference type="AlphaFoldDB" id="A0A2T1BYZ9"/>
<feature type="domain" description="Condensation" evidence="2">
    <location>
        <begin position="7"/>
        <end position="450"/>
    </location>
</feature>
<reference evidence="3 4" key="2">
    <citation type="submission" date="2018-03" db="EMBL/GenBank/DDBJ databases">
        <title>The ancient ancestry and fast evolution of plastids.</title>
        <authorList>
            <person name="Moore K.R."/>
            <person name="Magnabosco C."/>
            <person name="Momper L."/>
            <person name="Gold D.A."/>
            <person name="Bosak T."/>
            <person name="Fournier G.P."/>
        </authorList>
    </citation>
    <scope>NUCLEOTIDE SEQUENCE [LARGE SCALE GENOMIC DNA]</scope>
    <source>
        <strain evidence="3 4">CCAP 1448/3</strain>
    </source>
</reference>
<dbReference type="Pfam" id="PF00501">
    <property type="entry name" value="AMP-binding"/>
    <property type="match status" value="1"/>
</dbReference>
<dbReference type="SUPFAM" id="SSF52777">
    <property type="entry name" value="CoA-dependent acyltransferases"/>
    <property type="match status" value="2"/>
</dbReference>
<evidence type="ECO:0000259" key="1">
    <source>
        <dbReference type="Pfam" id="PF00501"/>
    </source>
</evidence>
<dbReference type="Pfam" id="PF00668">
    <property type="entry name" value="Condensation"/>
    <property type="match status" value="1"/>
</dbReference>
<dbReference type="Gene3D" id="3.30.559.10">
    <property type="entry name" value="Chloramphenicol acetyltransferase-like domain"/>
    <property type="match status" value="1"/>
</dbReference>
<evidence type="ECO:0000313" key="3">
    <source>
        <dbReference type="EMBL" id="PSB01239.1"/>
    </source>
</evidence>
<evidence type="ECO:0000259" key="2">
    <source>
        <dbReference type="Pfam" id="PF00668"/>
    </source>
</evidence>
<dbReference type="RefSeq" id="WP_146131640.1">
    <property type="nucleotide sequence ID" value="NZ_CAWNTC010000154.1"/>
</dbReference>
<gene>
    <name evidence="3" type="ORF">C7B64_19380</name>
</gene>
<dbReference type="PANTHER" id="PTHR45398">
    <property type="match status" value="1"/>
</dbReference>
<organism evidence="3 4">
    <name type="scientific">Merismopedia glauca CCAP 1448/3</name>
    <dbReference type="NCBI Taxonomy" id="1296344"/>
    <lineage>
        <taxon>Bacteria</taxon>
        <taxon>Bacillati</taxon>
        <taxon>Cyanobacteriota</taxon>
        <taxon>Cyanophyceae</taxon>
        <taxon>Synechococcales</taxon>
        <taxon>Merismopediaceae</taxon>
        <taxon>Merismopedia</taxon>
    </lineage>
</organism>
<dbReference type="SUPFAM" id="SSF56801">
    <property type="entry name" value="Acetyl-CoA synthetase-like"/>
    <property type="match status" value="1"/>
</dbReference>
<dbReference type="Proteomes" id="UP000238762">
    <property type="component" value="Unassembled WGS sequence"/>
</dbReference>
<dbReference type="GO" id="GO:0008610">
    <property type="term" value="P:lipid biosynthetic process"/>
    <property type="evidence" value="ECO:0007669"/>
    <property type="project" value="UniProtKB-ARBA"/>
</dbReference>
<accession>A0A2T1BYZ9</accession>
<dbReference type="OrthoDB" id="9765680at2"/>
<sequence length="582" mass="66468">MKSENLQDIYELSPLQQGLLFHTIYAPQSGVYFEQFSWTLEGKLDVSAFKQAWERVIDRHAILRTAFYWQELEKPYQVVYSEVPLPWQYKDWQEIPETQQQEQIAAFLESDRQQGFELSQAPLIRLSLFRLNAEIYQFVWSSHHLLLDGWSESLVFKEVYALYQAFCRGEELHLERSRPYRNYITWLQQQDLAQAEAFWRKSLQGIDRPTILLIDRAPGSLPSQGEDYDWQRIELSASFTATLEAWGRQHQLTMNTLIQGAWALLLSRYSGESDVIFGSTSSGRPAELTGVESMVGLFVNTLPLRVTVPPDAALIPWLRQLQTQQIQLLEYEYSPLVRVREWSEIEPSLPLFEIGYVLESYPVDFALSEGDDGIKLTNSQAFEKTNEALSLLAIPDESLRLELWYDTRRFETDAIARMLSHLQTLLESMVMNSDLRLSELSMLTEAEKQQVGRGAMRCAPTELGVQIQSILDLFEARVRQNPTATAVVWGEEKLSYSELSHKVDTLANYLASIGVKPGVLVGIYLERCLDIAIAPLAVLKAGGAYIPLDPAYPQQRLAFMLEDAQATVLLTQPSLIDKLPPT</sequence>
<dbReference type="InterPro" id="IPR000873">
    <property type="entry name" value="AMP-dep_synth/lig_dom"/>
</dbReference>